<feature type="non-terminal residue" evidence="1">
    <location>
        <position position="222"/>
    </location>
</feature>
<gene>
    <name evidence="1" type="ORF">BFV95_4250</name>
</gene>
<keyword evidence="2" id="KW-1185">Reference proteome</keyword>
<proteinExistence type="predicted"/>
<dbReference type="Proteomes" id="UP000095392">
    <property type="component" value="Unassembled WGS sequence"/>
</dbReference>
<dbReference type="AlphaFoldDB" id="A0AB36FLP5"/>
<accession>A0AB36FLP5</accession>
<reference evidence="1 2" key="1">
    <citation type="submission" date="2016-09" db="EMBL/GenBank/DDBJ databases">
        <title>Draft Genome Sequence of four Alteromonas macleodii strains isolated from copper coupons and grown long-term at elevated copper levels.</title>
        <authorList>
            <person name="Cusick K."/>
            <person name="Dale J."/>
            <person name="Little B."/>
            <person name="Biffinger J."/>
        </authorList>
    </citation>
    <scope>NUCLEOTIDE SEQUENCE [LARGE SCALE GENOMIC DNA]</scope>
    <source>
        <strain evidence="1 2">KCP01</strain>
    </source>
</reference>
<dbReference type="EMBL" id="MIPY01000037">
    <property type="protein sequence ID" value="OES25889.1"/>
    <property type="molecule type" value="Genomic_DNA"/>
</dbReference>
<name>A0AB36FLP5_ALTMA</name>
<evidence type="ECO:0000313" key="2">
    <source>
        <dbReference type="Proteomes" id="UP000095392"/>
    </source>
</evidence>
<feature type="non-terminal residue" evidence="1">
    <location>
        <position position="1"/>
    </location>
</feature>
<evidence type="ECO:0000313" key="1">
    <source>
        <dbReference type="EMBL" id="OES25889.1"/>
    </source>
</evidence>
<protein>
    <submittedName>
        <fullName evidence="1">Uncharacterized protein</fullName>
    </submittedName>
</protein>
<sequence length="222" mass="25271">EYEDRGDKLFELEDGTVYAIQPAVLDRGKTKVAIFPGTRESLVEEAIVGFGKQGEFNPATGRAGYVYDSSGLKVFFTLYQLYSTMAKSKKQYNYRELYEALRVLKQAGHYTGTQQDFGDGKLRQADGYGSYISDLVFVDHDTPDEESVKVDKFICVYLNREATKLILDGKYKLYDEELSMEMKSPIARYLYKKMIQQMPYNPDNIASAMMVLKQNAIILQSG</sequence>
<dbReference type="RefSeq" id="WP_175437628.1">
    <property type="nucleotide sequence ID" value="NZ_MIPW01000040.1"/>
</dbReference>
<comment type="caution">
    <text evidence="1">The sequence shown here is derived from an EMBL/GenBank/DDBJ whole genome shotgun (WGS) entry which is preliminary data.</text>
</comment>
<organism evidence="1 2">
    <name type="scientific">Alteromonas macleodii</name>
    <name type="common">Pseudoalteromonas macleodii</name>
    <dbReference type="NCBI Taxonomy" id="28108"/>
    <lineage>
        <taxon>Bacteria</taxon>
        <taxon>Pseudomonadati</taxon>
        <taxon>Pseudomonadota</taxon>
        <taxon>Gammaproteobacteria</taxon>
        <taxon>Alteromonadales</taxon>
        <taxon>Alteromonadaceae</taxon>
        <taxon>Alteromonas/Salinimonas group</taxon>
        <taxon>Alteromonas</taxon>
    </lineage>
</organism>